<dbReference type="PIRSF" id="PIRSF033091">
    <property type="entry name" value="Pesterase_YhaO"/>
    <property type="match status" value="1"/>
</dbReference>
<dbReference type="InterPro" id="IPR004843">
    <property type="entry name" value="Calcineurin-like_PHP"/>
</dbReference>
<dbReference type="CDD" id="cd00840">
    <property type="entry name" value="MPP_Mre11_N"/>
    <property type="match status" value="1"/>
</dbReference>
<dbReference type="EMBL" id="JACCEM010000006">
    <property type="protein sequence ID" value="NYT50278.1"/>
    <property type="molecule type" value="Genomic_DNA"/>
</dbReference>
<dbReference type="Pfam" id="PF00149">
    <property type="entry name" value="Metallophos"/>
    <property type="match status" value="1"/>
</dbReference>
<dbReference type="InterPro" id="IPR041796">
    <property type="entry name" value="Mre11_N"/>
</dbReference>
<proteinExistence type="predicted"/>
<name>A0A853FZD3_9BURK</name>
<accession>A0A853FZD3</accession>
<dbReference type="AlphaFoldDB" id="A0A853FZD3"/>
<dbReference type="InterPro" id="IPR014576">
    <property type="entry name" value="Pesterase_YhaO"/>
</dbReference>
<dbReference type="RefSeq" id="WP_180156047.1">
    <property type="nucleotide sequence ID" value="NZ_JACCEM010000006.1"/>
</dbReference>
<reference evidence="3 4" key="1">
    <citation type="submission" date="2020-07" db="EMBL/GenBank/DDBJ databases">
        <title>Taxonomic revisions and descriptions of new bacterial species based on genomic comparisons in the high-G+C-content subgroup of the family Alcaligenaceae.</title>
        <authorList>
            <person name="Szabo A."/>
            <person name="Felfoldi T."/>
        </authorList>
    </citation>
    <scope>NUCLEOTIDE SEQUENCE [LARGE SCALE GENOMIC DNA]</scope>
    <source>
        <strain evidence="3 4">LMG 24012</strain>
    </source>
</reference>
<evidence type="ECO:0000259" key="2">
    <source>
        <dbReference type="Pfam" id="PF00149"/>
    </source>
</evidence>
<dbReference type="GO" id="GO:0004527">
    <property type="term" value="F:exonuclease activity"/>
    <property type="evidence" value="ECO:0007669"/>
    <property type="project" value="UniProtKB-KW"/>
</dbReference>
<evidence type="ECO:0000313" key="3">
    <source>
        <dbReference type="EMBL" id="NYT50278.1"/>
    </source>
</evidence>
<dbReference type="Proteomes" id="UP000559809">
    <property type="component" value="Unassembled WGS sequence"/>
</dbReference>
<dbReference type="InterPro" id="IPR029052">
    <property type="entry name" value="Metallo-depent_PP-like"/>
</dbReference>
<keyword evidence="1" id="KW-0378">Hydrolase</keyword>
<keyword evidence="3" id="KW-0540">Nuclease</keyword>
<dbReference type="PANTHER" id="PTHR30337:SF7">
    <property type="entry name" value="PHOSPHOESTERASE"/>
    <property type="match status" value="1"/>
</dbReference>
<sequence length="420" mass="45838">MRFIHAADIHLDSPLVGLSAYEDAPTEMLRTATREAFVNLVSAAIDEEVDFMVIAGDLYDGNWKDYNTGLFFVAQMGRLKRAGIPVYLLHGNHDAESEMTRKLLLPDNVHVFDARKPCSYLLDRPGVALHGRSFKVAATTENLAAAYPDPVPGMFNIGVLHTALEGNAAHATYAPCSLAELQAKGYQYWALGHVHEYTVHAIGDALAVFPGNLQGRNIRETGPKGAVLVTVDDAGRPEVERLLVDVLRWQRLEVDVGACASFEQAVRAIGAELERLNGASPSDHPLALRVEVVGRSEAHGQLFGLERRLREEVLAQLAALGHDRLWLEKVKLATAPPARRQAPSGDHAEALSELRNMIAEAHTDEAFVAGLRAALMGLVAKAPHELQDEVEWFRDIRAGDVSGLLREVAPGLMAQLDAEE</sequence>
<protein>
    <submittedName>
        <fullName evidence="3">DNA repair exonuclease</fullName>
    </submittedName>
</protein>
<dbReference type="Gene3D" id="3.60.21.10">
    <property type="match status" value="1"/>
</dbReference>
<organism evidence="3 4">
    <name type="scientific">Parapusillimonas granuli</name>
    <dbReference type="NCBI Taxonomy" id="380911"/>
    <lineage>
        <taxon>Bacteria</taxon>
        <taxon>Pseudomonadati</taxon>
        <taxon>Pseudomonadota</taxon>
        <taxon>Betaproteobacteria</taxon>
        <taxon>Burkholderiales</taxon>
        <taxon>Alcaligenaceae</taxon>
        <taxon>Parapusillimonas</taxon>
    </lineage>
</organism>
<feature type="domain" description="Calcineurin-like phosphoesterase" evidence="2">
    <location>
        <begin position="1"/>
        <end position="197"/>
    </location>
</feature>
<gene>
    <name evidence="3" type="ORF">H0A72_13245</name>
</gene>
<comment type="caution">
    <text evidence="3">The sequence shown here is derived from an EMBL/GenBank/DDBJ whole genome shotgun (WGS) entry which is preliminary data.</text>
</comment>
<dbReference type="PANTHER" id="PTHR30337">
    <property type="entry name" value="COMPONENT OF ATP-DEPENDENT DSDNA EXONUCLEASE"/>
    <property type="match status" value="1"/>
</dbReference>
<dbReference type="InterPro" id="IPR050535">
    <property type="entry name" value="DNA_Repair-Maintenance_Comp"/>
</dbReference>
<evidence type="ECO:0000313" key="4">
    <source>
        <dbReference type="Proteomes" id="UP000559809"/>
    </source>
</evidence>
<dbReference type="SUPFAM" id="SSF56300">
    <property type="entry name" value="Metallo-dependent phosphatases"/>
    <property type="match status" value="1"/>
</dbReference>
<keyword evidence="3" id="KW-0269">Exonuclease</keyword>
<evidence type="ECO:0000256" key="1">
    <source>
        <dbReference type="ARBA" id="ARBA00022801"/>
    </source>
</evidence>
<keyword evidence="4" id="KW-1185">Reference proteome</keyword>